<protein>
    <submittedName>
        <fullName evidence="2">Uncharacterized protein</fullName>
    </submittedName>
</protein>
<evidence type="ECO:0000313" key="3">
    <source>
        <dbReference type="Proteomes" id="UP000247409"/>
    </source>
</evidence>
<gene>
    <name evidence="2" type="ORF">BWQ96_09242</name>
</gene>
<dbReference type="EMBL" id="NBIV01000240">
    <property type="protein sequence ID" value="PXF41047.1"/>
    <property type="molecule type" value="Genomic_DNA"/>
</dbReference>
<keyword evidence="3" id="KW-1185">Reference proteome</keyword>
<name>A0A2V3IG46_9FLOR</name>
<organism evidence="2 3">
    <name type="scientific">Gracilariopsis chorda</name>
    <dbReference type="NCBI Taxonomy" id="448386"/>
    <lineage>
        <taxon>Eukaryota</taxon>
        <taxon>Rhodophyta</taxon>
        <taxon>Florideophyceae</taxon>
        <taxon>Rhodymeniophycidae</taxon>
        <taxon>Gracilariales</taxon>
        <taxon>Gracilariaceae</taxon>
        <taxon>Gracilariopsis</taxon>
    </lineage>
</organism>
<dbReference type="Proteomes" id="UP000247409">
    <property type="component" value="Unassembled WGS sequence"/>
</dbReference>
<dbReference type="AlphaFoldDB" id="A0A2V3IG46"/>
<comment type="caution">
    <text evidence="2">The sequence shown here is derived from an EMBL/GenBank/DDBJ whole genome shotgun (WGS) entry which is preliminary data.</text>
</comment>
<reference evidence="2 3" key="1">
    <citation type="journal article" date="2018" name="Mol. Biol. Evol.">
        <title>Analysis of the draft genome of the red seaweed Gracilariopsis chorda provides insights into genome size evolution in Rhodophyta.</title>
        <authorList>
            <person name="Lee J."/>
            <person name="Yang E.C."/>
            <person name="Graf L."/>
            <person name="Yang J.H."/>
            <person name="Qiu H."/>
            <person name="Zel Zion U."/>
            <person name="Chan C.X."/>
            <person name="Stephens T.G."/>
            <person name="Weber A.P.M."/>
            <person name="Boo G.H."/>
            <person name="Boo S.M."/>
            <person name="Kim K.M."/>
            <person name="Shin Y."/>
            <person name="Jung M."/>
            <person name="Lee S.J."/>
            <person name="Yim H.S."/>
            <person name="Lee J.H."/>
            <person name="Bhattacharya D."/>
            <person name="Yoon H.S."/>
        </authorList>
    </citation>
    <scope>NUCLEOTIDE SEQUENCE [LARGE SCALE GENOMIC DNA]</scope>
    <source>
        <strain evidence="2 3">SKKU-2015</strain>
        <tissue evidence="2">Whole body</tissue>
    </source>
</reference>
<evidence type="ECO:0000256" key="1">
    <source>
        <dbReference type="SAM" id="MobiDB-lite"/>
    </source>
</evidence>
<proteinExistence type="predicted"/>
<evidence type="ECO:0000313" key="2">
    <source>
        <dbReference type="EMBL" id="PXF41047.1"/>
    </source>
</evidence>
<accession>A0A2V3IG46</accession>
<sequence length="220" mass="25172">MGTDECRKNSSHRSKYTATEDLVIVREVAAAKAHIAPYGKTRALDEIVADRCNENPVMTCKLKWKQCQDRYDRLQESFDKGDGLTHLRFGIKDEELGELNELLSQMREDKDELKKQKHPKNEKGAKEEKEKERIRKAFVTVSLSKKNKLSVDYRSNEEGFGIDSGGIPKYSNKRRMVRGGGIGGKLAAFGESLKESDMARVDSESEQLKFERHRFDVENK</sequence>
<feature type="region of interest" description="Disordered" evidence="1">
    <location>
        <begin position="109"/>
        <end position="131"/>
    </location>
</feature>